<dbReference type="AlphaFoldDB" id="A0AAD9PJU0"/>
<evidence type="ECO:0000313" key="3">
    <source>
        <dbReference type="Proteomes" id="UP001214638"/>
    </source>
</evidence>
<dbReference type="EMBL" id="JALLKP010000003">
    <property type="protein sequence ID" value="KAK2195688.1"/>
    <property type="molecule type" value="Genomic_DNA"/>
</dbReference>
<sequence>MAESPLPSADFKEFAKCQKALLLEESELFFRRHNLRLLKYILPAPLPPWAKSFDDVLDKGIESEPFTTIYRHKHFLKCRVLHNWSYIETKWNVADNPRNKNIPFDLRPLSSEIIKQLDSIKEDVTQSEFSGLLVTLNSCSYPHGDGQKEISKVLAGALVECLVTNERCIKCIWVHPELSKHSSRVLLQTFLPRLMMECFELPSVTTNEGTSMYNKFVYAMHNDMDLFPRQCWLLLASTKKMSLPRHYEPSNFEEHPVDLEYGDCHSDEVGHLLLPNVDTIETPNILLTVGSEMSARNVACNCRTEKMKRSTDDQGWLDRLVGCTESYMCLMLPKRAERDRMGIYVRDGWRDLILNGVDQILIQDIKGLLPKNAHERMSVYHDDLAALVLHNSNVNGDAEEWCKLKRVDLIDVTSDTDVYMGPDYYDDDEDQGNEQTNTEKTSTQNKRRCRS</sequence>
<comment type="caution">
    <text evidence="2">The sequence shown here is derived from an EMBL/GenBank/DDBJ whole genome shotgun (WGS) entry which is preliminary data.</text>
</comment>
<dbReference type="GeneID" id="94336579"/>
<protein>
    <submittedName>
        <fullName evidence="2">Uncharacterized protein</fullName>
    </submittedName>
</protein>
<accession>A0AAD9PJU0</accession>
<name>A0AAD9PJU0_9APIC</name>
<feature type="region of interest" description="Disordered" evidence="1">
    <location>
        <begin position="421"/>
        <end position="451"/>
    </location>
</feature>
<dbReference type="RefSeq" id="XP_067802531.1">
    <property type="nucleotide sequence ID" value="XM_067947309.1"/>
</dbReference>
<dbReference type="KEGG" id="bdw:94336579"/>
<dbReference type="Proteomes" id="UP001214638">
    <property type="component" value="Unassembled WGS sequence"/>
</dbReference>
<evidence type="ECO:0000313" key="2">
    <source>
        <dbReference type="EMBL" id="KAK2195688.1"/>
    </source>
</evidence>
<proteinExistence type="predicted"/>
<organism evidence="2 3">
    <name type="scientific">Babesia duncani</name>
    <dbReference type="NCBI Taxonomy" id="323732"/>
    <lineage>
        <taxon>Eukaryota</taxon>
        <taxon>Sar</taxon>
        <taxon>Alveolata</taxon>
        <taxon>Apicomplexa</taxon>
        <taxon>Aconoidasida</taxon>
        <taxon>Piroplasmida</taxon>
        <taxon>Babesiidae</taxon>
        <taxon>Babesia</taxon>
    </lineage>
</organism>
<gene>
    <name evidence="2" type="ORF">BdWA1_002281</name>
</gene>
<keyword evidence="3" id="KW-1185">Reference proteome</keyword>
<evidence type="ECO:0000256" key="1">
    <source>
        <dbReference type="SAM" id="MobiDB-lite"/>
    </source>
</evidence>
<reference evidence="2" key="1">
    <citation type="journal article" date="2023" name="Nat. Microbiol.">
        <title>Babesia duncani multi-omics identifies virulence factors and drug targets.</title>
        <authorList>
            <person name="Singh P."/>
            <person name="Lonardi S."/>
            <person name="Liang Q."/>
            <person name="Vydyam P."/>
            <person name="Khabirova E."/>
            <person name="Fang T."/>
            <person name="Gihaz S."/>
            <person name="Thekkiniath J."/>
            <person name="Munshi M."/>
            <person name="Abel S."/>
            <person name="Ciampossin L."/>
            <person name="Batugedara G."/>
            <person name="Gupta M."/>
            <person name="Lu X.M."/>
            <person name="Lenz T."/>
            <person name="Chakravarty S."/>
            <person name="Cornillot E."/>
            <person name="Hu Y."/>
            <person name="Ma W."/>
            <person name="Gonzalez L.M."/>
            <person name="Sanchez S."/>
            <person name="Estrada K."/>
            <person name="Sanchez-Flores A."/>
            <person name="Montero E."/>
            <person name="Harb O.S."/>
            <person name="Le Roch K.G."/>
            <person name="Mamoun C.B."/>
        </authorList>
    </citation>
    <scope>NUCLEOTIDE SEQUENCE</scope>
    <source>
        <strain evidence="2">WA1</strain>
    </source>
</reference>
<feature type="compositionally biased region" description="Polar residues" evidence="1">
    <location>
        <begin position="433"/>
        <end position="444"/>
    </location>
</feature>